<dbReference type="AlphaFoldDB" id="A0A4P9VRM3"/>
<evidence type="ECO:0008006" key="4">
    <source>
        <dbReference type="Google" id="ProtNLM"/>
    </source>
</evidence>
<gene>
    <name evidence="2" type="ORF">B9G39_23925</name>
</gene>
<proteinExistence type="predicted"/>
<dbReference type="RefSeq" id="WP_094789039.1">
    <property type="nucleotide sequence ID" value="NZ_NDXW01000001.1"/>
</dbReference>
<keyword evidence="1" id="KW-0732">Signal</keyword>
<feature type="signal peptide" evidence="1">
    <location>
        <begin position="1"/>
        <end position="26"/>
    </location>
</feature>
<accession>A0A4P9VRM3</accession>
<keyword evidence="3" id="KW-1185">Reference proteome</keyword>
<dbReference type="EMBL" id="NDXW01000001">
    <property type="protein sequence ID" value="RDH46248.1"/>
    <property type="molecule type" value="Genomic_DNA"/>
</dbReference>
<dbReference type="PROSITE" id="PS51257">
    <property type="entry name" value="PROKAR_LIPOPROTEIN"/>
    <property type="match status" value="1"/>
</dbReference>
<dbReference type="Proteomes" id="UP000257039">
    <property type="component" value="Unassembled WGS sequence"/>
</dbReference>
<feature type="chain" id="PRO_5020386177" description="Nuclear transport factor 2 family protein" evidence="1">
    <location>
        <begin position="27"/>
        <end position="151"/>
    </location>
</feature>
<evidence type="ECO:0000256" key="1">
    <source>
        <dbReference type="SAM" id="SignalP"/>
    </source>
</evidence>
<protein>
    <recommendedName>
        <fullName evidence="4">Nuclear transport factor 2 family protein</fullName>
    </recommendedName>
</protein>
<evidence type="ECO:0000313" key="3">
    <source>
        <dbReference type="Proteomes" id="UP000257039"/>
    </source>
</evidence>
<name>A0A4P9VRM3_9GAMM</name>
<evidence type="ECO:0000313" key="2">
    <source>
        <dbReference type="EMBL" id="RDH46248.1"/>
    </source>
</evidence>
<organism evidence="2 3">
    <name type="scientific">Zooshikella ganghwensis</name>
    <dbReference type="NCBI Taxonomy" id="202772"/>
    <lineage>
        <taxon>Bacteria</taxon>
        <taxon>Pseudomonadati</taxon>
        <taxon>Pseudomonadota</taxon>
        <taxon>Gammaproteobacteria</taxon>
        <taxon>Oceanospirillales</taxon>
        <taxon>Zooshikellaceae</taxon>
        <taxon>Zooshikella</taxon>
    </lineage>
</organism>
<comment type="caution">
    <text evidence="2">The sequence shown here is derived from an EMBL/GenBank/DDBJ whole genome shotgun (WGS) entry which is preliminary data.</text>
</comment>
<sequence>MNRKSTFFSQLIKALLALTISILLSACSSSPDEELIAEAINSIQEGLETKNSKLVLNTLSDDFVTNKNQDKTWAKRIMALYFFRHKNITILITKSDTEINKQHPNEADTEATVLVTGQAGWIPESGKIYQVKGRWKKVDDQWLLSYMEIKD</sequence>
<reference evidence="2 3" key="1">
    <citation type="submission" date="2017-04" db="EMBL/GenBank/DDBJ databases">
        <title>Draft genome sequence of Zooshikella ganghwensis VG4 isolated from Red Sea sediments.</title>
        <authorList>
            <person name="Rehman Z."/>
            <person name="Alam I."/>
            <person name="Kamau A."/>
            <person name="Bajic V."/>
            <person name="Leiknes T."/>
        </authorList>
    </citation>
    <scope>NUCLEOTIDE SEQUENCE [LARGE SCALE GENOMIC DNA]</scope>
    <source>
        <strain evidence="2 3">VG4</strain>
    </source>
</reference>